<dbReference type="EMBL" id="QEFD01000179">
    <property type="protein sequence ID" value="PVU74821.1"/>
    <property type="molecule type" value="Genomic_DNA"/>
</dbReference>
<dbReference type="Proteomes" id="UP000245638">
    <property type="component" value="Unassembled WGS sequence"/>
</dbReference>
<dbReference type="Gene3D" id="3.40.50.150">
    <property type="entry name" value="Vaccinia Virus protein VP39"/>
    <property type="match status" value="1"/>
</dbReference>
<keyword evidence="1" id="KW-0808">Transferase</keyword>
<dbReference type="InterPro" id="IPR029063">
    <property type="entry name" value="SAM-dependent_MTases_sf"/>
</dbReference>
<dbReference type="GO" id="GO:0008168">
    <property type="term" value="F:methyltransferase activity"/>
    <property type="evidence" value="ECO:0007669"/>
    <property type="project" value="UniProtKB-KW"/>
</dbReference>
<sequence>MTILEVAGGTGIGGIALSKNLLSKGFKVRLIITDLRPKALEKAKEFSRDELGFEAETYVIDAREIHKLGIKADIILMYGNSHATFSTFDMAKFILSSKLSLNSGGSLIIQGHNMFYDYIITSGYKEILPERVRKDKILLSIHEGYDEYRGMFKRLYIDLISGRKAEIELKYWDFGELIGLCKIFFSNVDLKMVEGHRGFVICSNLIECSRKFTKAREQSMTLSQE</sequence>
<evidence type="ECO:0000313" key="2">
    <source>
        <dbReference type="Proteomes" id="UP000245638"/>
    </source>
</evidence>
<evidence type="ECO:0000313" key="1">
    <source>
        <dbReference type="EMBL" id="PVU74821.1"/>
    </source>
</evidence>
<dbReference type="GO" id="GO:0032259">
    <property type="term" value="P:methylation"/>
    <property type="evidence" value="ECO:0007669"/>
    <property type="project" value="UniProtKB-KW"/>
</dbReference>
<gene>
    <name evidence="1" type="ORF">DDW13_06090</name>
</gene>
<name>A0A2T9X441_9CREN</name>
<keyword evidence="1" id="KW-0489">Methyltransferase</keyword>
<accession>A0A2T9X441</accession>
<organism evidence="1 2">
    <name type="scientific">Acidianus hospitalis</name>
    <dbReference type="NCBI Taxonomy" id="563177"/>
    <lineage>
        <taxon>Archaea</taxon>
        <taxon>Thermoproteota</taxon>
        <taxon>Thermoprotei</taxon>
        <taxon>Sulfolobales</taxon>
        <taxon>Sulfolobaceae</taxon>
        <taxon>Acidianus</taxon>
    </lineage>
</organism>
<reference evidence="1 2" key="1">
    <citation type="journal article" date="2015" name="Appl. Environ. Microbiol.">
        <title>Nanoarchaeota, Their Sulfolobales Host, and Nanoarchaeota Virus Distribution across Yellowstone National Park Hot Springs.</title>
        <authorList>
            <person name="Munson-McGee J.H."/>
            <person name="Field E.K."/>
            <person name="Bateson M."/>
            <person name="Rooney C."/>
            <person name="Stepanauskas R."/>
            <person name="Young M.J."/>
        </authorList>
    </citation>
    <scope>NUCLEOTIDE SEQUENCE [LARGE SCALE GENOMIC DNA]</scope>
    <source>
        <strain evidence="1">SCGC AC-742_N10</strain>
    </source>
</reference>
<dbReference type="SUPFAM" id="SSF53335">
    <property type="entry name" value="S-adenosyl-L-methionine-dependent methyltransferases"/>
    <property type="match status" value="1"/>
</dbReference>
<proteinExistence type="predicted"/>
<dbReference type="AlphaFoldDB" id="A0A2T9X441"/>
<comment type="caution">
    <text evidence="1">The sequence shown here is derived from an EMBL/GenBank/DDBJ whole genome shotgun (WGS) entry which is preliminary data.</text>
</comment>
<protein>
    <submittedName>
        <fullName evidence="1">Methyltransferase type 12</fullName>
    </submittedName>
</protein>